<reference evidence="1" key="1">
    <citation type="thesis" date="2020" institute="ProQuest LLC" country="789 East Eisenhower Parkway, Ann Arbor, MI, USA">
        <title>Comparative Genomics and Chromosome Evolution.</title>
        <authorList>
            <person name="Mudd A.B."/>
        </authorList>
    </citation>
    <scope>NUCLEOTIDE SEQUENCE</scope>
    <source>
        <strain evidence="1">1538</strain>
        <tissue evidence="1">Blood</tissue>
    </source>
</reference>
<evidence type="ECO:0000313" key="2">
    <source>
        <dbReference type="Proteomes" id="UP001181693"/>
    </source>
</evidence>
<accession>A0AAV3AIG2</accession>
<evidence type="ECO:0000313" key="1">
    <source>
        <dbReference type="EMBL" id="DBA26367.1"/>
    </source>
</evidence>
<comment type="caution">
    <text evidence="1">The sequence shown here is derived from an EMBL/GenBank/DDBJ whole genome shotgun (WGS) entry which is preliminary data.</text>
</comment>
<protein>
    <submittedName>
        <fullName evidence="1">Uncharacterized protein</fullName>
    </submittedName>
</protein>
<keyword evidence="2" id="KW-1185">Reference proteome</keyword>
<dbReference type="Proteomes" id="UP001181693">
    <property type="component" value="Unassembled WGS sequence"/>
</dbReference>
<gene>
    <name evidence="1" type="ORF">GDO54_010639</name>
</gene>
<name>A0AAV3AIG2_PYXAD</name>
<dbReference type="EMBL" id="DYDO01000004">
    <property type="protein sequence ID" value="DBA26367.1"/>
    <property type="molecule type" value="Genomic_DNA"/>
</dbReference>
<dbReference type="AlphaFoldDB" id="A0AAV3AIG2"/>
<sequence length="88" mass="10156">MIANWFGDLVWVFPPKTYIHIKMFFFRLYVGNLCFSNQNTVVSGSEDLVGKKDLSSCIILIILHHNLKSLALVSKKKRDLNCCIKMCF</sequence>
<proteinExistence type="predicted"/>
<organism evidence="1 2">
    <name type="scientific">Pyxicephalus adspersus</name>
    <name type="common">African bullfrog</name>
    <dbReference type="NCBI Taxonomy" id="30357"/>
    <lineage>
        <taxon>Eukaryota</taxon>
        <taxon>Metazoa</taxon>
        <taxon>Chordata</taxon>
        <taxon>Craniata</taxon>
        <taxon>Vertebrata</taxon>
        <taxon>Euteleostomi</taxon>
        <taxon>Amphibia</taxon>
        <taxon>Batrachia</taxon>
        <taxon>Anura</taxon>
        <taxon>Neobatrachia</taxon>
        <taxon>Ranoidea</taxon>
        <taxon>Pyxicephalidae</taxon>
        <taxon>Pyxicephalinae</taxon>
        <taxon>Pyxicephalus</taxon>
    </lineage>
</organism>